<evidence type="ECO:0000256" key="7">
    <source>
        <dbReference type="ARBA" id="ARBA00023239"/>
    </source>
</evidence>
<accession>A0ABS4S8L5</accession>
<comment type="cofactor">
    <cofactor evidence="2 8">
        <name>NAD(+)</name>
        <dbReference type="ChEBI" id="CHEBI:57540"/>
    </cofactor>
</comment>
<keyword evidence="9" id="KW-0472">Membrane</keyword>
<evidence type="ECO:0000256" key="3">
    <source>
        <dbReference type="ARBA" id="ARBA00008178"/>
    </source>
</evidence>
<dbReference type="NCBIfam" id="TIGR01181">
    <property type="entry name" value="dTDP_gluc_dehyt"/>
    <property type="match status" value="1"/>
</dbReference>
<evidence type="ECO:0000256" key="1">
    <source>
        <dbReference type="ARBA" id="ARBA00001539"/>
    </source>
</evidence>
<feature type="transmembrane region" description="Helical" evidence="9">
    <location>
        <begin position="7"/>
        <end position="26"/>
    </location>
</feature>
<dbReference type="Gene3D" id="3.40.50.720">
    <property type="entry name" value="NAD(P)-binding Rossmann-like Domain"/>
    <property type="match status" value="1"/>
</dbReference>
<evidence type="ECO:0000256" key="6">
    <source>
        <dbReference type="ARBA" id="ARBA00023027"/>
    </source>
</evidence>
<protein>
    <recommendedName>
        <fullName evidence="5 8">dTDP-glucose 4,6-dehydratase</fullName>
        <ecNumber evidence="4 8">4.2.1.46</ecNumber>
    </recommendedName>
</protein>
<comment type="catalytic activity">
    <reaction evidence="1 8">
        <text>dTDP-alpha-D-glucose = dTDP-4-dehydro-6-deoxy-alpha-D-glucose + H2O</text>
        <dbReference type="Rhea" id="RHEA:17221"/>
        <dbReference type="ChEBI" id="CHEBI:15377"/>
        <dbReference type="ChEBI" id="CHEBI:57477"/>
        <dbReference type="ChEBI" id="CHEBI:57649"/>
        <dbReference type="EC" id="4.2.1.46"/>
    </reaction>
</comment>
<dbReference type="InterPro" id="IPR036291">
    <property type="entry name" value="NAD(P)-bd_dom_sf"/>
</dbReference>
<keyword evidence="9" id="KW-0812">Transmembrane</keyword>
<evidence type="ECO:0000256" key="4">
    <source>
        <dbReference type="ARBA" id="ARBA00011990"/>
    </source>
</evidence>
<name>A0ABS4S8L5_9BACI</name>
<evidence type="ECO:0000256" key="8">
    <source>
        <dbReference type="RuleBase" id="RU004473"/>
    </source>
</evidence>
<gene>
    <name evidence="11" type="ORF">J2Z81_000689</name>
</gene>
<evidence type="ECO:0000313" key="11">
    <source>
        <dbReference type="EMBL" id="MBP2256747.1"/>
    </source>
</evidence>
<evidence type="ECO:0000256" key="9">
    <source>
        <dbReference type="SAM" id="Phobius"/>
    </source>
</evidence>
<keyword evidence="9" id="KW-1133">Transmembrane helix</keyword>
<dbReference type="Gene3D" id="3.90.25.10">
    <property type="entry name" value="UDP-galactose 4-epimerase, domain 1"/>
    <property type="match status" value="1"/>
</dbReference>
<dbReference type="RefSeq" id="WP_029266316.1">
    <property type="nucleotide sequence ID" value="NZ_JAGIKX010000003.1"/>
</dbReference>
<dbReference type="GO" id="GO:0008460">
    <property type="term" value="F:dTDP-glucose 4,6-dehydratase activity"/>
    <property type="evidence" value="ECO:0007669"/>
    <property type="project" value="UniProtKB-EC"/>
</dbReference>
<dbReference type="Proteomes" id="UP001519294">
    <property type="component" value="Unassembled WGS sequence"/>
</dbReference>
<sequence>MNKHKQTILITGGAGFIGANFITYFVKKYPNYHLLNLDLLTYAGSQDNLAEVEHLPNYQFFHGDIADEQLVHDIFSDYPITGVIHFAAESHVDRSIQSAKSFVTTNVLGTFTLLNAAKDAWQNQGTLFENRFHQISTDEVYGALGEKGQFTEETPYDPRNPYSASKAGANMLVKSFGYTHGMNIIISSSSNNYGPMQHHEKLIPTIISNALACRPIPLYGDGQNVRDWLHVKDHCRALDNIYHHGKTLNTYNVGGGNEKANIDVAVAICEILDQLRPTVRKNANLSSFKELITFTEDRLGHDRRYAIDDTKLRQEMGWKPKIHLDTGLKETIEWYVEKWDRITL</sequence>
<keyword evidence="6" id="KW-0520">NAD</keyword>
<evidence type="ECO:0000256" key="2">
    <source>
        <dbReference type="ARBA" id="ARBA00001911"/>
    </source>
</evidence>
<proteinExistence type="inferred from homology"/>
<feature type="domain" description="NAD(P)-binding" evidence="10">
    <location>
        <begin position="9"/>
        <end position="331"/>
    </location>
</feature>
<comment type="caution">
    <text evidence="11">The sequence shown here is derived from an EMBL/GenBank/DDBJ whole genome shotgun (WGS) entry which is preliminary data.</text>
</comment>
<dbReference type="InterPro" id="IPR016040">
    <property type="entry name" value="NAD(P)-bd_dom"/>
</dbReference>
<keyword evidence="7 8" id="KW-0456">Lyase</keyword>
<dbReference type="PANTHER" id="PTHR43000">
    <property type="entry name" value="DTDP-D-GLUCOSE 4,6-DEHYDRATASE-RELATED"/>
    <property type="match status" value="1"/>
</dbReference>
<dbReference type="Pfam" id="PF16363">
    <property type="entry name" value="GDP_Man_Dehyd"/>
    <property type="match status" value="1"/>
</dbReference>
<dbReference type="InterPro" id="IPR005888">
    <property type="entry name" value="dTDP_Gluc_deHydtase"/>
</dbReference>
<dbReference type="EC" id="4.2.1.46" evidence="4 8"/>
<dbReference type="SUPFAM" id="SSF51735">
    <property type="entry name" value="NAD(P)-binding Rossmann-fold domains"/>
    <property type="match status" value="1"/>
</dbReference>
<organism evidence="11 12">
    <name type="scientific">Virgibacillus alimentarius</name>
    <dbReference type="NCBI Taxonomy" id="698769"/>
    <lineage>
        <taxon>Bacteria</taxon>
        <taxon>Bacillati</taxon>
        <taxon>Bacillota</taxon>
        <taxon>Bacilli</taxon>
        <taxon>Bacillales</taxon>
        <taxon>Bacillaceae</taxon>
        <taxon>Virgibacillus</taxon>
    </lineage>
</organism>
<keyword evidence="12" id="KW-1185">Reference proteome</keyword>
<comment type="similarity">
    <text evidence="3 8">Belongs to the NAD(P)-dependent epimerase/dehydratase family. dTDP-glucose dehydratase subfamily.</text>
</comment>
<reference evidence="11 12" key="1">
    <citation type="submission" date="2021-03" db="EMBL/GenBank/DDBJ databases">
        <title>Genomic Encyclopedia of Type Strains, Phase IV (KMG-IV): sequencing the most valuable type-strain genomes for metagenomic binning, comparative biology and taxonomic classification.</title>
        <authorList>
            <person name="Goeker M."/>
        </authorList>
    </citation>
    <scope>NUCLEOTIDE SEQUENCE [LARGE SCALE GENOMIC DNA]</scope>
    <source>
        <strain evidence="11 12">DSM 25790</strain>
    </source>
</reference>
<dbReference type="EMBL" id="JAGIKX010000003">
    <property type="protein sequence ID" value="MBP2256747.1"/>
    <property type="molecule type" value="Genomic_DNA"/>
</dbReference>
<evidence type="ECO:0000259" key="10">
    <source>
        <dbReference type="Pfam" id="PF16363"/>
    </source>
</evidence>
<dbReference type="CDD" id="cd05246">
    <property type="entry name" value="dTDP_GD_SDR_e"/>
    <property type="match status" value="1"/>
</dbReference>
<evidence type="ECO:0000256" key="5">
    <source>
        <dbReference type="ARBA" id="ARBA00016977"/>
    </source>
</evidence>
<evidence type="ECO:0000313" key="12">
    <source>
        <dbReference type="Proteomes" id="UP001519294"/>
    </source>
</evidence>